<organism evidence="4 5">
    <name type="scientific">Triparma strigata</name>
    <dbReference type="NCBI Taxonomy" id="1606541"/>
    <lineage>
        <taxon>Eukaryota</taxon>
        <taxon>Sar</taxon>
        <taxon>Stramenopiles</taxon>
        <taxon>Ochrophyta</taxon>
        <taxon>Bolidophyceae</taxon>
        <taxon>Parmales</taxon>
        <taxon>Triparmaceae</taxon>
        <taxon>Triparma</taxon>
    </lineage>
</organism>
<accession>A0A9W7EPB8</accession>
<dbReference type="PANTHER" id="PTHR30401:SF0">
    <property type="entry name" value="TRNA 2-SELENOURIDINE SYNTHASE"/>
    <property type="match status" value="1"/>
</dbReference>
<name>A0A9W7EPB8_9STRA</name>
<dbReference type="NCBIfam" id="TIGR03167">
    <property type="entry name" value="tRNA_sel_U_synt"/>
    <property type="match status" value="1"/>
</dbReference>
<feature type="chain" id="PRO_5040753297" description="Rhodanese domain-containing protein" evidence="2">
    <location>
        <begin position="24"/>
        <end position="412"/>
    </location>
</feature>
<dbReference type="PROSITE" id="PS50206">
    <property type="entry name" value="RHODANESE_3"/>
    <property type="match status" value="1"/>
</dbReference>
<protein>
    <recommendedName>
        <fullName evidence="3">Rhodanese domain-containing protein</fullName>
    </recommendedName>
</protein>
<comment type="caution">
    <text evidence="4">The sequence shown here is derived from an EMBL/GenBank/DDBJ whole genome shotgun (WGS) entry which is preliminary data.</text>
</comment>
<feature type="domain" description="Rhodanese" evidence="3">
    <location>
        <begin position="42"/>
        <end position="167"/>
    </location>
</feature>
<feature type="signal peptide" evidence="2">
    <location>
        <begin position="1"/>
        <end position="23"/>
    </location>
</feature>
<evidence type="ECO:0000313" key="4">
    <source>
        <dbReference type="EMBL" id="GMH85862.1"/>
    </source>
</evidence>
<evidence type="ECO:0000259" key="3">
    <source>
        <dbReference type="PROSITE" id="PS50206"/>
    </source>
</evidence>
<dbReference type="AlphaFoldDB" id="A0A9W7EPB8"/>
<dbReference type="Pfam" id="PF26341">
    <property type="entry name" value="AAA_SelU"/>
    <property type="match status" value="1"/>
</dbReference>
<dbReference type="OrthoDB" id="566238at2759"/>
<dbReference type="Gene3D" id="3.40.250.10">
    <property type="entry name" value="Rhodanese-like domain"/>
    <property type="match status" value="1"/>
</dbReference>
<dbReference type="EMBL" id="BRXY01000308">
    <property type="protein sequence ID" value="GMH85862.1"/>
    <property type="molecule type" value="Genomic_DNA"/>
</dbReference>
<evidence type="ECO:0000256" key="1">
    <source>
        <dbReference type="ARBA" id="ARBA00023266"/>
    </source>
</evidence>
<dbReference type="PANTHER" id="PTHR30401">
    <property type="entry name" value="TRNA 2-SELENOURIDINE SYNTHASE"/>
    <property type="match status" value="1"/>
</dbReference>
<proteinExistence type="predicted"/>
<dbReference type="InterPro" id="IPR001763">
    <property type="entry name" value="Rhodanese-like_dom"/>
</dbReference>
<dbReference type="InterPro" id="IPR017582">
    <property type="entry name" value="SelU"/>
</dbReference>
<dbReference type="NCBIfam" id="NF008751">
    <property type="entry name" value="PRK11784.1-3"/>
    <property type="match status" value="1"/>
</dbReference>
<dbReference type="GO" id="GO:0002098">
    <property type="term" value="P:tRNA wobble uridine modification"/>
    <property type="evidence" value="ECO:0007669"/>
    <property type="project" value="InterPro"/>
</dbReference>
<gene>
    <name evidence="4" type="ORF">TrST_g11628</name>
</gene>
<dbReference type="Proteomes" id="UP001165085">
    <property type="component" value="Unassembled WGS sequence"/>
</dbReference>
<evidence type="ECO:0000256" key="2">
    <source>
        <dbReference type="SAM" id="SignalP"/>
    </source>
</evidence>
<dbReference type="InterPro" id="IPR058840">
    <property type="entry name" value="AAA_SelU"/>
</dbReference>
<evidence type="ECO:0000313" key="5">
    <source>
        <dbReference type="Proteomes" id="UP001165085"/>
    </source>
</evidence>
<dbReference type="GO" id="GO:0043828">
    <property type="term" value="F:tRNA 2-selenouridine synthase activity"/>
    <property type="evidence" value="ECO:0007669"/>
    <property type="project" value="InterPro"/>
</dbReference>
<sequence length="412" mass="44620">MIMSLLASLALLNIAVRPRVAAALSSTAPAFRPDTSDYRALILSSAPLLDVRAPVEFLQGSLPGSINCPILTDSERHLVGTCYKENGQEAAIAMGNELVCGSSRASRLESWKTFCCDNPTEGYLCCFRGGLRSTTAQSWIEGETGTRYPLVKGGFKAVRRFLIDELERSLAPGSAELVVIGGRTGSGKTLAIQALGGGGIDLEGLARHRGSTFGRIPEDPEQPSQVAFENGVSIAFLRALAEYPSPGGRVYVEDEGGRIGNLQLPLPLRSRMGAADGVAVIEEGMESRLDVLVEDYVVELGARFEALKGEERGKEEHAAFLREGLLRIQKKLGGTRHAELAGTMEAALTEQRSTGDTSLHRVWLAALLVEYYDPMYDYQMERGGREVLFRGDREGVIEWAAAAAESLERRTI</sequence>
<reference evidence="5" key="1">
    <citation type="journal article" date="2023" name="Commun. Biol.">
        <title>Genome analysis of Parmales, the sister group of diatoms, reveals the evolutionary specialization of diatoms from phago-mixotrophs to photoautotrophs.</title>
        <authorList>
            <person name="Ban H."/>
            <person name="Sato S."/>
            <person name="Yoshikawa S."/>
            <person name="Yamada K."/>
            <person name="Nakamura Y."/>
            <person name="Ichinomiya M."/>
            <person name="Sato N."/>
            <person name="Blanc-Mathieu R."/>
            <person name="Endo H."/>
            <person name="Kuwata A."/>
            <person name="Ogata H."/>
        </authorList>
    </citation>
    <scope>NUCLEOTIDE SEQUENCE [LARGE SCALE GENOMIC DNA]</scope>
    <source>
        <strain evidence="5">NIES 3701</strain>
    </source>
</reference>
<keyword evidence="5" id="KW-1185">Reference proteome</keyword>
<dbReference type="InterPro" id="IPR036873">
    <property type="entry name" value="Rhodanese-like_dom_sf"/>
</dbReference>
<keyword evidence="2" id="KW-0732">Signal</keyword>
<dbReference type="SUPFAM" id="SSF52821">
    <property type="entry name" value="Rhodanese/Cell cycle control phosphatase"/>
    <property type="match status" value="1"/>
</dbReference>
<keyword evidence="1" id="KW-0711">Selenium</keyword>